<dbReference type="Proteomes" id="UP000607653">
    <property type="component" value="Unassembled WGS sequence"/>
</dbReference>
<evidence type="ECO:0000313" key="2">
    <source>
        <dbReference type="Proteomes" id="UP000607653"/>
    </source>
</evidence>
<accession>A0A822XKS4</accession>
<organism evidence="1 2">
    <name type="scientific">Nelumbo nucifera</name>
    <name type="common">Sacred lotus</name>
    <dbReference type="NCBI Taxonomy" id="4432"/>
    <lineage>
        <taxon>Eukaryota</taxon>
        <taxon>Viridiplantae</taxon>
        <taxon>Streptophyta</taxon>
        <taxon>Embryophyta</taxon>
        <taxon>Tracheophyta</taxon>
        <taxon>Spermatophyta</taxon>
        <taxon>Magnoliopsida</taxon>
        <taxon>Proteales</taxon>
        <taxon>Nelumbonaceae</taxon>
        <taxon>Nelumbo</taxon>
    </lineage>
</organism>
<dbReference type="AlphaFoldDB" id="A0A822XKS4"/>
<comment type="caution">
    <text evidence="1">The sequence shown here is derived from an EMBL/GenBank/DDBJ whole genome shotgun (WGS) entry which is preliminary data.</text>
</comment>
<name>A0A822XKS4_NELNU</name>
<dbReference type="EMBL" id="DUZY01000001">
    <property type="protein sequence ID" value="DAD20323.1"/>
    <property type="molecule type" value="Genomic_DNA"/>
</dbReference>
<evidence type="ECO:0000313" key="1">
    <source>
        <dbReference type="EMBL" id="DAD20323.1"/>
    </source>
</evidence>
<keyword evidence="2" id="KW-1185">Reference proteome</keyword>
<reference evidence="1 2" key="1">
    <citation type="journal article" date="2020" name="Mol. Biol. Evol.">
        <title>Distinct Expression and Methylation Patterns for Genes with Different Fates following a Single Whole-Genome Duplication in Flowering Plants.</title>
        <authorList>
            <person name="Shi T."/>
            <person name="Rahmani R.S."/>
            <person name="Gugger P.F."/>
            <person name="Wang M."/>
            <person name="Li H."/>
            <person name="Zhang Y."/>
            <person name="Li Z."/>
            <person name="Wang Q."/>
            <person name="Van de Peer Y."/>
            <person name="Marchal K."/>
            <person name="Chen J."/>
        </authorList>
    </citation>
    <scope>NUCLEOTIDE SEQUENCE [LARGE SCALE GENOMIC DNA]</scope>
    <source>
        <tissue evidence="1">Leaf</tissue>
    </source>
</reference>
<proteinExistence type="predicted"/>
<sequence length="40" mass="4542">MGLEKGSNIELGRQLVRMEKRVGTNYRDLPGKFLNACFSL</sequence>
<gene>
    <name evidence="1" type="ORF">HUJ06_021786</name>
</gene>
<protein>
    <submittedName>
        <fullName evidence="1">Uncharacterized protein</fullName>
    </submittedName>
</protein>